<dbReference type="GO" id="GO:0043565">
    <property type="term" value="F:sequence-specific DNA binding"/>
    <property type="evidence" value="ECO:0007669"/>
    <property type="project" value="TreeGrafter"/>
</dbReference>
<keyword evidence="7" id="KW-1185">Reference proteome</keyword>
<dbReference type="GO" id="GO:0006351">
    <property type="term" value="P:DNA-templated transcription"/>
    <property type="evidence" value="ECO:0007669"/>
    <property type="project" value="TreeGrafter"/>
</dbReference>
<feature type="domain" description="HTH lysR-type" evidence="5">
    <location>
        <begin position="6"/>
        <end position="63"/>
    </location>
</feature>
<protein>
    <submittedName>
        <fullName evidence="6">D-malate degradation protein R</fullName>
    </submittedName>
</protein>
<dbReference type="PROSITE" id="PS50931">
    <property type="entry name" value="HTH_LYSR"/>
    <property type="match status" value="1"/>
</dbReference>
<dbReference type="PRINTS" id="PR00039">
    <property type="entry name" value="HTHLYSR"/>
</dbReference>
<evidence type="ECO:0000313" key="7">
    <source>
        <dbReference type="Proteomes" id="UP000052022"/>
    </source>
</evidence>
<reference evidence="6 7" key="1">
    <citation type="submission" date="2015-09" db="EMBL/GenBank/DDBJ databases">
        <authorList>
            <consortium name="Swine Surveillance"/>
        </authorList>
    </citation>
    <scope>NUCLEOTIDE SEQUENCE [LARGE SCALE GENOMIC DNA]</scope>
    <source>
        <strain evidence="6 7">CECT 7557</strain>
    </source>
</reference>
<dbReference type="PANTHER" id="PTHR30537">
    <property type="entry name" value="HTH-TYPE TRANSCRIPTIONAL REGULATOR"/>
    <property type="match status" value="1"/>
</dbReference>
<dbReference type="InterPro" id="IPR005119">
    <property type="entry name" value="LysR_subst-bd"/>
</dbReference>
<dbReference type="EMBL" id="CYSD01000002">
    <property type="protein sequence ID" value="CUH74778.1"/>
    <property type="molecule type" value="Genomic_DNA"/>
</dbReference>
<dbReference type="SUPFAM" id="SSF53850">
    <property type="entry name" value="Periplasmic binding protein-like II"/>
    <property type="match status" value="1"/>
</dbReference>
<comment type="similarity">
    <text evidence="1">Belongs to the LysR transcriptional regulatory family.</text>
</comment>
<name>A0A0P1FZN9_9RHOB</name>
<dbReference type="FunFam" id="1.10.10.10:FF:000001">
    <property type="entry name" value="LysR family transcriptional regulator"/>
    <property type="match status" value="1"/>
</dbReference>
<dbReference type="PANTHER" id="PTHR30537:SF1">
    <property type="entry name" value="HTH-TYPE TRANSCRIPTIONAL REGULATOR PGRR"/>
    <property type="match status" value="1"/>
</dbReference>
<evidence type="ECO:0000256" key="1">
    <source>
        <dbReference type="ARBA" id="ARBA00009437"/>
    </source>
</evidence>
<keyword evidence="4" id="KW-0804">Transcription</keyword>
<evidence type="ECO:0000256" key="2">
    <source>
        <dbReference type="ARBA" id="ARBA00023015"/>
    </source>
</evidence>
<dbReference type="InterPro" id="IPR058163">
    <property type="entry name" value="LysR-type_TF_proteobact-type"/>
</dbReference>
<dbReference type="InterPro" id="IPR036390">
    <property type="entry name" value="WH_DNA-bd_sf"/>
</dbReference>
<dbReference type="Gene3D" id="1.10.10.10">
    <property type="entry name" value="Winged helix-like DNA-binding domain superfamily/Winged helix DNA-binding domain"/>
    <property type="match status" value="1"/>
</dbReference>
<keyword evidence="2" id="KW-0805">Transcription regulation</keyword>
<dbReference type="STRING" id="928856.SAMN04488049_1222"/>
<proteinExistence type="inferred from homology"/>
<dbReference type="InterPro" id="IPR000847">
    <property type="entry name" value="LysR_HTH_N"/>
</dbReference>
<evidence type="ECO:0000256" key="4">
    <source>
        <dbReference type="ARBA" id="ARBA00023163"/>
    </source>
</evidence>
<dbReference type="Pfam" id="PF00126">
    <property type="entry name" value="HTH_1"/>
    <property type="match status" value="1"/>
</dbReference>
<sequence length="303" mass="33174">MLSDRTNLADLRLFLTIVRRQSFTAAAIELGVTPSAASHAIRRLEEKLGAKLLNRTSRSVMPTDLGQDLAESLADGFDTIDGAVHAIQAPGAARFGELRINAFADAAHMLIAPALPEFARRFPDVRLTVAVEERPIDIVEEGYDAGIRYGHHVPEDMVAVPLTGPHRWVVVAAPSYLDARSIPQTPEDLKDHTCLQLQLGDNSNYAWELRDGTAERAWRVPGNITVKDTATTITAAKAGLGLAYLLEARIAPELAEGSLKIVLDDYAAAGEPLYIYYGSRRHNHPGLRALTNIMRRNNQLSQI</sequence>
<dbReference type="AlphaFoldDB" id="A0A0P1FZN9"/>
<dbReference type="GO" id="GO:0003700">
    <property type="term" value="F:DNA-binding transcription factor activity"/>
    <property type="evidence" value="ECO:0007669"/>
    <property type="project" value="InterPro"/>
</dbReference>
<dbReference type="InterPro" id="IPR036388">
    <property type="entry name" value="WH-like_DNA-bd_sf"/>
</dbReference>
<accession>A0A0P1FZN9</accession>
<dbReference type="RefSeq" id="WP_058288240.1">
    <property type="nucleotide sequence ID" value="NZ_CYSD01000002.1"/>
</dbReference>
<dbReference type="Gene3D" id="3.40.190.290">
    <property type="match status" value="1"/>
</dbReference>
<evidence type="ECO:0000256" key="3">
    <source>
        <dbReference type="ARBA" id="ARBA00023125"/>
    </source>
</evidence>
<evidence type="ECO:0000313" key="6">
    <source>
        <dbReference type="EMBL" id="CUH74778.1"/>
    </source>
</evidence>
<dbReference type="Pfam" id="PF03466">
    <property type="entry name" value="LysR_substrate"/>
    <property type="match status" value="1"/>
</dbReference>
<keyword evidence="3" id="KW-0238">DNA-binding</keyword>
<organism evidence="6 7">
    <name type="scientific">Tritonibacter multivorans</name>
    <dbReference type="NCBI Taxonomy" id="928856"/>
    <lineage>
        <taxon>Bacteria</taxon>
        <taxon>Pseudomonadati</taxon>
        <taxon>Pseudomonadota</taxon>
        <taxon>Alphaproteobacteria</taxon>
        <taxon>Rhodobacterales</taxon>
        <taxon>Paracoccaceae</taxon>
        <taxon>Tritonibacter</taxon>
    </lineage>
</organism>
<evidence type="ECO:0000259" key="5">
    <source>
        <dbReference type="PROSITE" id="PS50931"/>
    </source>
</evidence>
<dbReference type="Proteomes" id="UP000052022">
    <property type="component" value="Unassembled WGS sequence"/>
</dbReference>
<dbReference type="OrthoDB" id="9798121at2"/>
<gene>
    <name evidence="6" type="primary">dmlR_1</name>
    <name evidence="6" type="ORF">TRM7557_00075</name>
</gene>
<dbReference type="SUPFAM" id="SSF46785">
    <property type="entry name" value="Winged helix' DNA-binding domain"/>
    <property type="match status" value="1"/>
</dbReference>